<dbReference type="EMBL" id="VLNR01000002">
    <property type="protein sequence ID" value="TSE11305.1"/>
    <property type="molecule type" value="Genomic_DNA"/>
</dbReference>
<sequence>MKQKKLNTLLGLTDHLRFQYKAMVNDYNKFFSNKQGAFTGEKSTYTPKDGTMDVPSKRNNKRVTTTVKEKLDYFIENTGDFIDALFSQERTNAGGTVKAELIIEGDSWGEFTVLELLRLRSLVEGTELGKLSTMIESIPVRSDSEYWNKSENEEHTGRDIYETALTTGVNKSTVKTPFIPLDPNLQGKELPVNYQAPVVTKDEILELGDYSHQKFSGEISHRERAMMLLRRNTLATAITKALKEANDCPVEESELTGKRIFNYLFYGN</sequence>
<dbReference type="Pfam" id="PF25283">
    <property type="entry name" value="DUF7873"/>
    <property type="match status" value="1"/>
</dbReference>
<name>A0A554VRN2_9FLAO</name>
<evidence type="ECO:0000313" key="1">
    <source>
        <dbReference type="EMBL" id="TSE11305.1"/>
    </source>
</evidence>
<evidence type="ECO:0000313" key="2">
    <source>
        <dbReference type="Proteomes" id="UP000318833"/>
    </source>
</evidence>
<comment type="caution">
    <text evidence="1">The sequence shown here is derived from an EMBL/GenBank/DDBJ whole genome shotgun (WGS) entry which is preliminary data.</text>
</comment>
<gene>
    <name evidence="1" type="ORF">FOF46_01355</name>
</gene>
<proteinExistence type="predicted"/>
<dbReference type="InterPro" id="IPR057195">
    <property type="entry name" value="DUF7873"/>
</dbReference>
<reference evidence="1 2" key="1">
    <citation type="submission" date="2019-07" db="EMBL/GenBank/DDBJ databases">
        <title>The draft genome sequence of Aquimarina algiphila M91.</title>
        <authorList>
            <person name="Meng X."/>
        </authorList>
    </citation>
    <scope>NUCLEOTIDE SEQUENCE [LARGE SCALE GENOMIC DNA]</scope>
    <source>
        <strain evidence="1 2">M91</strain>
    </source>
</reference>
<dbReference type="AlphaFoldDB" id="A0A554VRN2"/>
<dbReference type="OrthoDB" id="9994128at2"/>
<accession>A0A554VRN2</accession>
<organism evidence="1 2">
    <name type="scientific">Aquimarina algiphila</name>
    <dbReference type="NCBI Taxonomy" id="2047982"/>
    <lineage>
        <taxon>Bacteria</taxon>
        <taxon>Pseudomonadati</taxon>
        <taxon>Bacteroidota</taxon>
        <taxon>Flavobacteriia</taxon>
        <taxon>Flavobacteriales</taxon>
        <taxon>Flavobacteriaceae</taxon>
        <taxon>Aquimarina</taxon>
    </lineage>
</organism>
<keyword evidence="2" id="KW-1185">Reference proteome</keyword>
<dbReference type="RefSeq" id="WP_143915229.1">
    <property type="nucleotide sequence ID" value="NZ_CANMXV010000003.1"/>
</dbReference>
<dbReference type="Proteomes" id="UP000318833">
    <property type="component" value="Unassembled WGS sequence"/>
</dbReference>
<protein>
    <submittedName>
        <fullName evidence="1">Uncharacterized protein</fullName>
    </submittedName>
</protein>